<dbReference type="PANTHER" id="PTHR30605:SF0">
    <property type="entry name" value="ANHYDRO-N-ACETYLMURAMIC ACID KINASE"/>
    <property type="match status" value="1"/>
</dbReference>
<name>A0ABZ0I1W0_9GAMM</name>
<dbReference type="NCBIfam" id="NF007139">
    <property type="entry name" value="PRK09585.1-3"/>
    <property type="match status" value="1"/>
</dbReference>
<feature type="binding site" evidence="1">
    <location>
        <begin position="13"/>
        <end position="20"/>
    </location>
    <ligand>
        <name>ATP</name>
        <dbReference type="ChEBI" id="CHEBI:30616"/>
    </ligand>
</feature>
<dbReference type="InterPro" id="IPR043129">
    <property type="entry name" value="ATPase_NBD"/>
</dbReference>
<dbReference type="Proteomes" id="UP001626537">
    <property type="component" value="Chromosome"/>
</dbReference>
<keyword evidence="1 2" id="KW-0418">Kinase</keyword>
<dbReference type="GO" id="GO:0016301">
    <property type="term" value="F:kinase activity"/>
    <property type="evidence" value="ECO:0007669"/>
    <property type="project" value="UniProtKB-KW"/>
</dbReference>
<accession>A0ABZ0I1W0</accession>
<comment type="similarity">
    <text evidence="1">Belongs to the anhydro-N-acetylmuramic acid kinase family.</text>
</comment>
<evidence type="ECO:0000313" key="3">
    <source>
        <dbReference type="Proteomes" id="UP001626537"/>
    </source>
</evidence>
<dbReference type="PANTHER" id="PTHR30605">
    <property type="entry name" value="ANHYDRO-N-ACETYLMURAMIC ACID KINASE"/>
    <property type="match status" value="1"/>
</dbReference>
<keyword evidence="1" id="KW-0067">ATP-binding</keyword>
<gene>
    <name evidence="1" type="primary">anmK</name>
    <name evidence="2" type="ORF">R0135_14675</name>
</gene>
<comment type="function">
    <text evidence="1">Catalyzes the specific phosphorylation of 1,6-anhydro-N-acetylmuramic acid (anhMurNAc) with the simultaneous cleavage of the 1,6-anhydro ring, generating MurNAc-6-P. Is required for the utilization of anhMurNAc either imported from the medium or derived from its own cell wall murein, and thus plays a role in cell wall recycling.</text>
</comment>
<dbReference type="Pfam" id="PF03702">
    <property type="entry name" value="AnmK"/>
    <property type="match status" value="1"/>
</dbReference>
<comment type="pathway">
    <text evidence="1">Cell wall biogenesis; peptidoglycan recycling.</text>
</comment>
<keyword evidence="1 2" id="KW-0808">Transferase</keyword>
<proteinExistence type="inferred from homology"/>
<comment type="pathway">
    <text evidence="1">Amino-sugar metabolism; 1,6-anhydro-N-acetylmuramate degradation.</text>
</comment>
<keyword evidence="3" id="KW-1185">Reference proteome</keyword>
<evidence type="ECO:0000256" key="1">
    <source>
        <dbReference type="HAMAP-Rule" id="MF_01270"/>
    </source>
</evidence>
<dbReference type="EC" id="2.7.1.170" evidence="1"/>
<dbReference type="RefSeq" id="WP_407347678.1">
    <property type="nucleotide sequence ID" value="NZ_CP136864.1"/>
</dbReference>
<dbReference type="InterPro" id="IPR005338">
    <property type="entry name" value="Anhydro_N_Ac-Mur_kinase"/>
</dbReference>
<comment type="catalytic activity">
    <reaction evidence="1">
        <text>1,6-anhydro-N-acetyl-beta-muramate + ATP + H2O = N-acetyl-D-muramate 6-phosphate + ADP + H(+)</text>
        <dbReference type="Rhea" id="RHEA:24952"/>
        <dbReference type="ChEBI" id="CHEBI:15377"/>
        <dbReference type="ChEBI" id="CHEBI:15378"/>
        <dbReference type="ChEBI" id="CHEBI:30616"/>
        <dbReference type="ChEBI" id="CHEBI:58690"/>
        <dbReference type="ChEBI" id="CHEBI:58722"/>
        <dbReference type="ChEBI" id="CHEBI:456216"/>
        <dbReference type="EC" id="2.7.1.170"/>
    </reaction>
</comment>
<reference evidence="2 3" key="1">
    <citation type="submission" date="2023-10" db="EMBL/GenBank/DDBJ databases">
        <title>Two novel species belonging to the OM43/NOR5 clade.</title>
        <authorList>
            <person name="Park M."/>
        </authorList>
    </citation>
    <scope>NUCLEOTIDE SEQUENCE [LARGE SCALE GENOMIC DNA]</scope>
    <source>
        <strain evidence="2 3">IMCC43200</strain>
    </source>
</reference>
<dbReference type="HAMAP" id="MF_01270">
    <property type="entry name" value="AnhMurNAc_kinase"/>
    <property type="match status" value="1"/>
</dbReference>
<organism evidence="2 3">
    <name type="scientific">Congregibacter variabilis</name>
    <dbReference type="NCBI Taxonomy" id="3081200"/>
    <lineage>
        <taxon>Bacteria</taxon>
        <taxon>Pseudomonadati</taxon>
        <taxon>Pseudomonadota</taxon>
        <taxon>Gammaproteobacteria</taxon>
        <taxon>Cellvibrionales</taxon>
        <taxon>Halieaceae</taxon>
        <taxon>Congregibacter</taxon>
    </lineage>
</organism>
<dbReference type="SUPFAM" id="SSF53067">
    <property type="entry name" value="Actin-like ATPase domain"/>
    <property type="match status" value="1"/>
</dbReference>
<dbReference type="Gene3D" id="3.30.420.40">
    <property type="match status" value="2"/>
</dbReference>
<dbReference type="CDD" id="cd24050">
    <property type="entry name" value="ASKHA_NBD_ANMK"/>
    <property type="match status" value="1"/>
</dbReference>
<protein>
    <recommendedName>
        <fullName evidence="1">Anhydro-N-acetylmuramic acid kinase</fullName>
        <ecNumber evidence="1">2.7.1.170</ecNumber>
    </recommendedName>
    <alternativeName>
        <fullName evidence="1">AnhMurNAc kinase</fullName>
    </alternativeName>
</protein>
<dbReference type="EMBL" id="CP136864">
    <property type="protein sequence ID" value="WOJ93018.1"/>
    <property type="molecule type" value="Genomic_DNA"/>
</dbReference>
<sequence length="371" mass="39180">MAPHGLFIGLMSGTSMDGIDAVLVEVAQGQTLLKDTHTQNYDPALRDQLAALAAGTGDSVHALATLDRTVGIEFAKATNTLLSKSKQKPTDITAIGSHGQTVRHHPQGPTESRYSLQIGDPASIAELTGITTVADFRRRDIAAGGQGAPLVPLFHASQFGIQGQCRAIVNIGGISNATLLDGSGVLAGFDCGPGNTLLDAWIRRNTGDAFDADGAWSAEHQADPGLLERLTQDPYFTRSGPRSTGPELFNLQWLDAQLGSDLHPGVVQATLAELTTFAIADSLRRCEQQPEALFVCGGGARNTDLMRRLHTRLDTMHIRLGTSDELGLAAEWVEACAFAWLANRTLSGQPGNAERVTGAAGPRVLGAIHPA</sequence>
<keyword evidence="1" id="KW-0547">Nucleotide-binding</keyword>
<evidence type="ECO:0000313" key="2">
    <source>
        <dbReference type="EMBL" id="WOJ93018.1"/>
    </source>
</evidence>
<keyword evidence="1" id="KW-0119">Carbohydrate metabolism</keyword>